<evidence type="ECO:0000256" key="5">
    <source>
        <dbReference type="ARBA" id="ARBA00023002"/>
    </source>
</evidence>
<dbReference type="SUPFAM" id="SSF56645">
    <property type="entry name" value="Acyl-CoA dehydrogenase NM domain-like"/>
    <property type="match status" value="1"/>
</dbReference>
<comment type="cofactor">
    <cofactor evidence="1 6">
        <name>FAD</name>
        <dbReference type="ChEBI" id="CHEBI:57692"/>
    </cofactor>
</comment>
<dbReference type="PANTHER" id="PTHR43292">
    <property type="entry name" value="ACYL-COA DEHYDROGENASE"/>
    <property type="match status" value="1"/>
</dbReference>
<dbReference type="InterPro" id="IPR013786">
    <property type="entry name" value="AcylCoA_DH/ox_N"/>
</dbReference>
<comment type="caution">
    <text evidence="10">The sequence shown here is derived from an EMBL/GenBank/DDBJ whole genome shotgun (WGS) entry which is preliminary data.</text>
</comment>
<feature type="domain" description="Acyl-CoA oxidase/dehydrogenase middle" evidence="8">
    <location>
        <begin position="134"/>
        <end position="228"/>
    </location>
</feature>
<dbReference type="SUPFAM" id="SSF47203">
    <property type="entry name" value="Acyl-CoA dehydrogenase C-terminal domain-like"/>
    <property type="match status" value="1"/>
</dbReference>
<dbReference type="PANTHER" id="PTHR43292:SF3">
    <property type="entry name" value="ACYL-COA DEHYDROGENASE FADE29"/>
    <property type="match status" value="1"/>
</dbReference>
<proteinExistence type="inferred from homology"/>
<gene>
    <name evidence="10" type="ORF">QO034_06080</name>
</gene>
<dbReference type="Gene3D" id="2.40.110.10">
    <property type="entry name" value="Butyryl-CoA Dehydrogenase, subunit A, domain 2"/>
    <property type="match status" value="1"/>
</dbReference>
<dbReference type="Pfam" id="PF02770">
    <property type="entry name" value="Acyl-CoA_dh_M"/>
    <property type="match status" value="1"/>
</dbReference>
<protein>
    <submittedName>
        <fullName evidence="10">Acyl-CoA dehydrogenase family protein</fullName>
    </submittedName>
</protein>
<dbReference type="InterPro" id="IPR006091">
    <property type="entry name" value="Acyl-CoA_Oxase/DH_mid-dom"/>
</dbReference>
<evidence type="ECO:0000259" key="8">
    <source>
        <dbReference type="Pfam" id="PF02770"/>
    </source>
</evidence>
<evidence type="ECO:0000313" key="11">
    <source>
        <dbReference type="Proteomes" id="UP001227126"/>
    </source>
</evidence>
<feature type="domain" description="Acyl-CoA dehydrogenase/oxidase N-terminal" evidence="9">
    <location>
        <begin position="9"/>
        <end position="130"/>
    </location>
</feature>
<dbReference type="InterPro" id="IPR009100">
    <property type="entry name" value="AcylCoA_DH/oxidase_NM_dom_sf"/>
</dbReference>
<evidence type="ECO:0000259" key="9">
    <source>
        <dbReference type="Pfam" id="PF02771"/>
    </source>
</evidence>
<dbReference type="Gene3D" id="1.10.540.10">
    <property type="entry name" value="Acyl-CoA dehydrogenase/oxidase, N-terminal domain"/>
    <property type="match status" value="1"/>
</dbReference>
<keyword evidence="5 6" id="KW-0560">Oxidoreductase</keyword>
<reference evidence="10 11" key="1">
    <citation type="submission" date="2023-05" db="EMBL/GenBank/DDBJ databases">
        <title>Sedimentitalea sp. nov. JM2-8.</title>
        <authorList>
            <person name="Huang J."/>
        </authorList>
    </citation>
    <scope>NUCLEOTIDE SEQUENCE [LARGE SCALE GENOMIC DNA]</scope>
    <source>
        <strain evidence="10 11">JM2-8</strain>
    </source>
</reference>
<keyword evidence="4 6" id="KW-0274">FAD</keyword>
<dbReference type="Pfam" id="PF02771">
    <property type="entry name" value="Acyl-CoA_dh_N"/>
    <property type="match status" value="1"/>
</dbReference>
<dbReference type="RefSeq" id="WP_284484612.1">
    <property type="nucleotide sequence ID" value="NZ_JASNJE010000005.1"/>
</dbReference>
<evidence type="ECO:0000256" key="6">
    <source>
        <dbReference type="RuleBase" id="RU362125"/>
    </source>
</evidence>
<dbReference type="EMBL" id="JASNJE010000005">
    <property type="protein sequence ID" value="MDK3072673.1"/>
    <property type="molecule type" value="Genomic_DNA"/>
</dbReference>
<dbReference type="InterPro" id="IPR046373">
    <property type="entry name" value="Acyl-CoA_Oxase/DH_mid-dom_sf"/>
</dbReference>
<dbReference type="InterPro" id="IPR009075">
    <property type="entry name" value="AcylCo_DH/oxidase_C"/>
</dbReference>
<name>A0ABT7FC30_9RHOB</name>
<dbReference type="InterPro" id="IPR052161">
    <property type="entry name" value="Mycobact_Acyl-CoA_DH"/>
</dbReference>
<dbReference type="Proteomes" id="UP001227126">
    <property type="component" value="Unassembled WGS sequence"/>
</dbReference>
<keyword evidence="11" id="KW-1185">Reference proteome</keyword>
<dbReference type="Pfam" id="PF00441">
    <property type="entry name" value="Acyl-CoA_dh_1"/>
    <property type="match status" value="1"/>
</dbReference>
<evidence type="ECO:0000256" key="4">
    <source>
        <dbReference type="ARBA" id="ARBA00022827"/>
    </source>
</evidence>
<dbReference type="InterPro" id="IPR037069">
    <property type="entry name" value="AcylCoA_DH/ox_N_sf"/>
</dbReference>
<evidence type="ECO:0000313" key="10">
    <source>
        <dbReference type="EMBL" id="MDK3072673.1"/>
    </source>
</evidence>
<feature type="domain" description="Acyl-CoA dehydrogenase/oxidase C-terminal" evidence="7">
    <location>
        <begin position="240"/>
        <end position="385"/>
    </location>
</feature>
<sequence length="389" mass="42881">MGQETTDLDRFREQTREWLQENCPEAMRDGKADDANICWGGKTWEFQSEDQKTWLHRCAAKGFTVPTWPTAYGGAGLDRAREKILREEMARIGARPPLLSFGIWMLGPALLQFGTEDQKQHYLPPIARGEIRWCQGYSEPGAGSDLASLQTRCEDRGDHWLVNGQKIWTSYADKADWIFALVRTDRDAPKHKGISFVLIDMRTKGVSTRPIKLISGVSPFCETFFDDVVVPKHQVVGDVNRGWDVAKYLLTHEREMISASGQGAGGGRSLGAILSDDSGGLTDACLRAAALRCEVDALAIGLTLERYKDMARTTGVGDASAMLKYVGTELNKQRHELLMAAGGSDALIWDGPHGSRPADWLRTKANSIEGGTSEVMLSIVSRRVLGLPA</sequence>
<dbReference type="InterPro" id="IPR036250">
    <property type="entry name" value="AcylCo_DH-like_C"/>
</dbReference>
<evidence type="ECO:0000256" key="2">
    <source>
        <dbReference type="ARBA" id="ARBA00009347"/>
    </source>
</evidence>
<evidence type="ECO:0000256" key="3">
    <source>
        <dbReference type="ARBA" id="ARBA00022630"/>
    </source>
</evidence>
<evidence type="ECO:0000256" key="1">
    <source>
        <dbReference type="ARBA" id="ARBA00001974"/>
    </source>
</evidence>
<dbReference type="Gene3D" id="1.20.140.10">
    <property type="entry name" value="Butyryl-CoA Dehydrogenase, subunit A, domain 3"/>
    <property type="match status" value="1"/>
</dbReference>
<organism evidence="10 11">
    <name type="scientific">Sedimentitalea xiamensis</name>
    <dbReference type="NCBI Taxonomy" id="3050037"/>
    <lineage>
        <taxon>Bacteria</taxon>
        <taxon>Pseudomonadati</taxon>
        <taxon>Pseudomonadota</taxon>
        <taxon>Alphaproteobacteria</taxon>
        <taxon>Rhodobacterales</taxon>
        <taxon>Paracoccaceae</taxon>
        <taxon>Sedimentitalea</taxon>
    </lineage>
</organism>
<comment type="similarity">
    <text evidence="2 6">Belongs to the acyl-CoA dehydrogenase family.</text>
</comment>
<accession>A0ABT7FC30</accession>
<evidence type="ECO:0000259" key="7">
    <source>
        <dbReference type="Pfam" id="PF00441"/>
    </source>
</evidence>
<keyword evidence="3 6" id="KW-0285">Flavoprotein</keyword>